<feature type="region of interest" description="Disordered" evidence="1">
    <location>
        <begin position="96"/>
        <end position="194"/>
    </location>
</feature>
<dbReference type="Proteomes" id="UP000054805">
    <property type="component" value="Unassembled WGS sequence"/>
</dbReference>
<dbReference type="AlphaFoldDB" id="A0A0V1J6U1"/>
<evidence type="ECO:0000313" key="2">
    <source>
        <dbReference type="EMBL" id="KRZ30684.1"/>
    </source>
</evidence>
<feature type="region of interest" description="Disordered" evidence="1">
    <location>
        <begin position="47"/>
        <end position="84"/>
    </location>
</feature>
<organism evidence="2 3">
    <name type="scientific">Trichinella pseudospiralis</name>
    <name type="common">Parasitic roundworm</name>
    <dbReference type="NCBI Taxonomy" id="6337"/>
    <lineage>
        <taxon>Eukaryota</taxon>
        <taxon>Metazoa</taxon>
        <taxon>Ecdysozoa</taxon>
        <taxon>Nematoda</taxon>
        <taxon>Enoplea</taxon>
        <taxon>Dorylaimia</taxon>
        <taxon>Trichinellida</taxon>
        <taxon>Trichinellidae</taxon>
        <taxon>Trichinella</taxon>
    </lineage>
</organism>
<proteinExistence type="predicted"/>
<evidence type="ECO:0000313" key="3">
    <source>
        <dbReference type="Proteomes" id="UP000054805"/>
    </source>
</evidence>
<comment type="caution">
    <text evidence="2">The sequence shown here is derived from an EMBL/GenBank/DDBJ whole genome shotgun (WGS) entry which is preliminary data.</text>
</comment>
<accession>A0A0V1J6U1</accession>
<dbReference type="EMBL" id="JYDS01000032">
    <property type="protein sequence ID" value="KRZ30684.1"/>
    <property type="molecule type" value="Genomic_DNA"/>
</dbReference>
<gene>
    <name evidence="2" type="ORF">T4B_7101</name>
</gene>
<name>A0A0V1J6U1_TRIPS</name>
<evidence type="ECO:0000256" key="1">
    <source>
        <dbReference type="SAM" id="MobiDB-lite"/>
    </source>
</evidence>
<reference evidence="2 3" key="1">
    <citation type="submission" date="2015-01" db="EMBL/GenBank/DDBJ databases">
        <title>Evolution of Trichinella species and genotypes.</title>
        <authorList>
            <person name="Korhonen P.K."/>
            <person name="Edoardo P."/>
            <person name="Giuseppe L.R."/>
            <person name="Gasser R.B."/>
        </authorList>
    </citation>
    <scope>NUCLEOTIDE SEQUENCE [LARGE SCALE GENOMIC DNA]</scope>
    <source>
        <strain evidence="2">ISS588</strain>
    </source>
</reference>
<keyword evidence="3" id="KW-1185">Reference proteome</keyword>
<protein>
    <submittedName>
        <fullName evidence="2">Uncharacterized protein</fullName>
    </submittedName>
</protein>
<sequence length="194" mass="18830">MEEYDDDDWPAEQGHAYTSPIHSRVGVSWNCISSDCAQFGCFHGKSTKRQDECQQMSGTPSPLAKNRQHVEGAGRQRPGFISSTTPPSCLLFAFSSSPGSSSGSGSSASAGSSAGSVSFATSGSATGSGSSTGSCSCTCSGSAAGSGSSSLFSSAACGSASVSSSASSSGCSSSAGSSALSSSGRASSSLPSSG</sequence>